<evidence type="ECO:0000313" key="2">
    <source>
        <dbReference type="Proteomes" id="UP000469385"/>
    </source>
</evidence>
<sequence length="71" mass="7271">MTTDFDNALADWHRADAAACEAEAASAVAGGSPAGADPDRLQAAARRLRRDADALLAELVRALHDGGEGTP</sequence>
<dbReference type="EMBL" id="WSEL01000009">
    <property type="protein sequence ID" value="MVQ32679.1"/>
    <property type="molecule type" value="Genomic_DNA"/>
</dbReference>
<accession>A0A6N8J064</accession>
<organism evidence="1 2">
    <name type="scientific">Ramlibacter pinisoli</name>
    <dbReference type="NCBI Taxonomy" id="2682844"/>
    <lineage>
        <taxon>Bacteria</taxon>
        <taxon>Pseudomonadati</taxon>
        <taxon>Pseudomonadota</taxon>
        <taxon>Betaproteobacteria</taxon>
        <taxon>Burkholderiales</taxon>
        <taxon>Comamonadaceae</taxon>
        <taxon>Ramlibacter</taxon>
    </lineage>
</organism>
<dbReference type="AlphaFoldDB" id="A0A6N8J064"/>
<comment type="caution">
    <text evidence="1">The sequence shown here is derived from an EMBL/GenBank/DDBJ whole genome shotgun (WGS) entry which is preliminary data.</text>
</comment>
<gene>
    <name evidence="1" type="ORF">GON04_24700</name>
</gene>
<evidence type="ECO:0000313" key="1">
    <source>
        <dbReference type="EMBL" id="MVQ32679.1"/>
    </source>
</evidence>
<protein>
    <submittedName>
        <fullName evidence="1">Uncharacterized protein</fullName>
    </submittedName>
</protein>
<name>A0A6N8J064_9BURK</name>
<dbReference type="RefSeq" id="WP_157400611.1">
    <property type="nucleotide sequence ID" value="NZ_WSEL01000009.1"/>
</dbReference>
<reference evidence="1 2" key="1">
    <citation type="submission" date="2019-12" db="EMBL/GenBank/DDBJ databases">
        <authorList>
            <person name="Huq M.A."/>
        </authorList>
    </citation>
    <scope>NUCLEOTIDE SEQUENCE [LARGE SCALE GENOMIC DNA]</scope>
    <source>
        <strain evidence="1 2">MAH-25</strain>
    </source>
</reference>
<dbReference type="Proteomes" id="UP000469385">
    <property type="component" value="Unassembled WGS sequence"/>
</dbReference>
<keyword evidence="2" id="KW-1185">Reference proteome</keyword>
<proteinExistence type="predicted"/>